<keyword evidence="10" id="KW-1185">Reference proteome</keyword>
<gene>
    <name evidence="9" type="ORF">EBN03_09520</name>
</gene>
<sequence>MLLTFTLVDPWLNGAGILAGGFDLHIYRDGAWKIAHGHPLYTETTFRGLSYTYTPFSTLIFLPILAVPWAAVRDTGLVLNSAVLYGCVLLCWRVLGYRITPRLAGVSGLLALTCVFLEPVRSTLYYGQINLVLMALVLWTFTRTPESDGADRELRGTWIGVAAGIKLVPLFFVAQLLALRQWRTAAGTALTFVGTVVVAGLLLPDDSRQYWTSTFFEAGRIAPDTMPANQSLRGAIAHLTHHAVPAWLWLLVAAPVAVAGLLAGAEWNRRGEPLLAVTLAGMTACAVSPFTWNHHWVWFVPLLVDLVHRAQRAPGWWWVTAALYLAVGAWTYQWNEHWVVVGLFLFPPQWPVAPILLNCYVIVYLVILAAAIIGLRRRRG</sequence>
<dbReference type="GO" id="GO:0005886">
    <property type="term" value="C:plasma membrane"/>
    <property type="evidence" value="ECO:0007669"/>
    <property type="project" value="UniProtKB-SubCell"/>
</dbReference>
<feature type="transmembrane region" description="Helical" evidence="8">
    <location>
        <begin position="315"/>
        <end position="332"/>
    </location>
</feature>
<feature type="transmembrane region" description="Helical" evidence="8">
    <location>
        <begin position="185"/>
        <end position="203"/>
    </location>
</feature>
<dbReference type="GO" id="GO:0016758">
    <property type="term" value="F:hexosyltransferase activity"/>
    <property type="evidence" value="ECO:0007669"/>
    <property type="project" value="InterPro"/>
</dbReference>
<feature type="transmembrane region" description="Helical" evidence="8">
    <location>
        <begin position="124"/>
        <end position="142"/>
    </location>
</feature>
<keyword evidence="5 8" id="KW-1133">Transmembrane helix</keyword>
<dbReference type="OrthoDB" id="9774600at2"/>
<name>A0A3M2L7Z4_9NOCA</name>
<evidence type="ECO:0000256" key="1">
    <source>
        <dbReference type="ARBA" id="ARBA00004651"/>
    </source>
</evidence>
<comment type="subcellular location">
    <subcellularLocation>
        <location evidence="1">Cell membrane</location>
        <topology evidence="1">Multi-pass membrane protein</topology>
    </subcellularLocation>
</comment>
<feature type="transmembrane region" description="Helical" evidence="8">
    <location>
        <begin position="77"/>
        <end position="95"/>
    </location>
</feature>
<feature type="transmembrane region" description="Helical" evidence="8">
    <location>
        <begin position="352"/>
        <end position="375"/>
    </location>
</feature>
<reference evidence="9 10" key="1">
    <citation type="submission" date="2018-10" db="EMBL/GenBank/DDBJ databases">
        <title>Isolation from cow dung.</title>
        <authorList>
            <person name="Ling L."/>
        </authorList>
    </citation>
    <scope>NUCLEOTIDE SEQUENCE [LARGE SCALE GENOMIC DNA]</scope>
    <source>
        <strain evidence="9 10">NEAU-LL90</strain>
    </source>
</reference>
<protein>
    <submittedName>
        <fullName evidence="9">DUF2029 domain-containing protein</fullName>
    </submittedName>
</protein>
<evidence type="ECO:0000256" key="6">
    <source>
        <dbReference type="ARBA" id="ARBA00023136"/>
    </source>
</evidence>
<feature type="transmembrane region" description="Helical" evidence="8">
    <location>
        <begin position="101"/>
        <end position="117"/>
    </location>
</feature>
<evidence type="ECO:0000256" key="3">
    <source>
        <dbReference type="ARBA" id="ARBA00022679"/>
    </source>
</evidence>
<feature type="transmembrane region" description="Helical" evidence="8">
    <location>
        <begin position="50"/>
        <end position="70"/>
    </location>
</feature>
<evidence type="ECO:0000313" key="9">
    <source>
        <dbReference type="EMBL" id="RMI33677.1"/>
    </source>
</evidence>
<evidence type="ECO:0000313" key="10">
    <source>
        <dbReference type="Proteomes" id="UP000279275"/>
    </source>
</evidence>
<proteinExistence type="inferred from homology"/>
<dbReference type="InterPro" id="IPR018584">
    <property type="entry name" value="GT87"/>
</dbReference>
<dbReference type="EMBL" id="RFFH01000003">
    <property type="protein sequence ID" value="RMI33677.1"/>
    <property type="molecule type" value="Genomic_DNA"/>
</dbReference>
<feature type="transmembrane region" description="Helical" evidence="8">
    <location>
        <begin position="246"/>
        <end position="265"/>
    </location>
</feature>
<evidence type="ECO:0000256" key="4">
    <source>
        <dbReference type="ARBA" id="ARBA00022692"/>
    </source>
</evidence>
<feature type="transmembrane region" description="Helical" evidence="8">
    <location>
        <begin position="157"/>
        <end position="178"/>
    </location>
</feature>
<organism evidence="9 10">
    <name type="scientific">Nocardia stercoris</name>
    <dbReference type="NCBI Taxonomy" id="2483361"/>
    <lineage>
        <taxon>Bacteria</taxon>
        <taxon>Bacillati</taxon>
        <taxon>Actinomycetota</taxon>
        <taxon>Actinomycetes</taxon>
        <taxon>Mycobacteriales</taxon>
        <taxon>Nocardiaceae</taxon>
        <taxon>Nocardia</taxon>
    </lineage>
</organism>
<evidence type="ECO:0000256" key="7">
    <source>
        <dbReference type="ARBA" id="ARBA00024033"/>
    </source>
</evidence>
<comment type="caution">
    <text evidence="9">The sequence shown here is derived from an EMBL/GenBank/DDBJ whole genome shotgun (WGS) entry which is preliminary data.</text>
</comment>
<evidence type="ECO:0000256" key="2">
    <source>
        <dbReference type="ARBA" id="ARBA00022475"/>
    </source>
</evidence>
<accession>A0A3M2L7Z4</accession>
<comment type="similarity">
    <text evidence="7">Belongs to the glycosyltransferase 87 family.</text>
</comment>
<dbReference type="Pfam" id="PF09594">
    <property type="entry name" value="GT87"/>
    <property type="match status" value="1"/>
</dbReference>
<keyword evidence="2" id="KW-1003">Cell membrane</keyword>
<keyword evidence="3" id="KW-0808">Transferase</keyword>
<evidence type="ECO:0000256" key="8">
    <source>
        <dbReference type="SAM" id="Phobius"/>
    </source>
</evidence>
<keyword evidence="6 8" id="KW-0472">Membrane</keyword>
<keyword evidence="4 8" id="KW-0812">Transmembrane</keyword>
<dbReference type="AlphaFoldDB" id="A0A3M2L7Z4"/>
<evidence type="ECO:0000256" key="5">
    <source>
        <dbReference type="ARBA" id="ARBA00022989"/>
    </source>
</evidence>
<dbReference type="Proteomes" id="UP000279275">
    <property type="component" value="Unassembled WGS sequence"/>
</dbReference>